<feature type="transmembrane region" description="Helical" evidence="6">
    <location>
        <begin position="282"/>
        <end position="302"/>
    </location>
</feature>
<name>G9WPI2_9FIRM</name>
<keyword evidence="3 6" id="KW-0812">Transmembrane</keyword>
<feature type="transmembrane region" description="Helical" evidence="6">
    <location>
        <begin position="193"/>
        <end position="211"/>
    </location>
</feature>
<keyword evidence="2" id="KW-1003">Cell membrane</keyword>
<keyword evidence="5 6" id="KW-0472">Membrane</keyword>
<dbReference type="STRING" id="796943.HMPREF9625_01265"/>
<dbReference type="Proteomes" id="UP000018461">
    <property type="component" value="Unassembled WGS sequence"/>
</dbReference>
<dbReference type="PANTHER" id="PTHR47089">
    <property type="entry name" value="ABC TRANSPORTER, PERMEASE PROTEIN"/>
    <property type="match status" value="1"/>
</dbReference>
<evidence type="ECO:0000313" key="7">
    <source>
        <dbReference type="EMBL" id="EHL10265.1"/>
    </source>
</evidence>
<evidence type="ECO:0000313" key="8">
    <source>
        <dbReference type="Proteomes" id="UP000018461"/>
    </source>
</evidence>
<dbReference type="Pfam" id="PF02653">
    <property type="entry name" value="BPD_transp_2"/>
    <property type="match status" value="1"/>
</dbReference>
<dbReference type="PATRIC" id="fig|796943.3.peg.1708"/>
<comment type="subcellular location">
    <subcellularLocation>
        <location evidence="1">Cell membrane</location>
        <topology evidence="1">Multi-pass membrane protein</topology>
    </subcellularLocation>
</comment>
<dbReference type="InterPro" id="IPR001851">
    <property type="entry name" value="ABC_transp_permease"/>
</dbReference>
<evidence type="ECO:0000256" key="5">
    <source>
        <dbReference type="ARBA" id="ARBA00023136"/>
    </source>
</evidence>
<dbReference type="CDD" id="cd06580">
    <property type="entry name" value="TM_PBP1_transp_TpRbsC_like"/>
    <property type="match status" value="1"/>
</dbReference>
<dbReference type="GO" id="GO:0005886">
    <property type="term" value="C:plasma membrane"/>
    <property type="evidence" value="ECO:0007669"/>
    <property type="project" value="UniProtKB-SubCell"/>
</dbReference>
<evidence type="ECO:0000256" key="2">
    <source>
        <dbReference type="ARBA" id="ARBA00022475"/>
    </source>
</evidence>
<proteinExistence type="predicted"/>
<keyword evidence="8" id="KW-1185">Reference proteome</keyword>
<dbReference type="HOGENOM" id="CLU_040769_0_3_9"/>
<evidence type="ECO:0008006" key="9">
    <source>
        <dbReference type="Google" id="ProtNLM"/>
    </source>
</evidence>
<comment type="caution">
    <text evidence="7">The sequence shown here is derived from an EMBL/GenBank/DDBJ whole genome shotgun (WGS) entry which is preliminary data.</text>
</comment>
<protein>
    <recommendedName>
        <fullName evidence="9">ABC transporter permease</fullName>
    </recommendedName>
</protein>
<dbReference type="GO" id="GO:0022857">
    <property type="term" value="F:transmembrane transporter activity"/>
    <property type="evidence" value="ECO:0007669"/>
    <property type="project" value="InterPro"/>
</dbReference>
<feature type="transmembrane region" description="Helical" evidence="6">
    <location>
        <begin position="54"/>
        <end position="77"/>
    </location>
</feature>
<feature type="transmembrane region" description="Helical" evidence="6">
    <location>
        <begin position="84"/>
        <end position="104"/>
    </location>
</feature>
<gene>
    <name evidence="7" type="ORF">HMPREF9625_01265</name>
</gene>
<dbReference type="EMBL" id="AFZC02000001">
    <property type="protein sequence ID" value="EHL10265.1"/>
    <property type="molecule type" value="Genomic_DNA"/>
</dbReference>
<evidence type="ECO:0000256" key="6">
    <source>
        <dbReference type="SAM" id="Phobius"/>
    </source>
</evidence>
<evidence type="ECO:0000256" key="1">
    <source>
        <dbReference type="ARBA" id="ARBA00004651"/>
    </source>
</evidence>
<evidence type="ECO:0000256" key="3">
    <source>
        <dbReference type="ARBA" id="ARBA00022692"/>
    </source>
</evidence>
<feature type="transmembrane region" description="Helical" evidence="6">
    <location>
        <begin position="243"/>
        <end position="261"/>
    </location>
</feature>
<feature type="transmembrane region" description="Helical" evidence="6">
    <location>
        <begin position="110"/>
        <end position="134"/>
    </location>
</feature>
<reference evidence="7" key="2">
    <citation type="submission" date="2013-03" db="EMBL/GenBank/DDBJ databases">
        <title>The Genome Sequence of Oribacterium sp. ACB1.</title>
        <authorList>
            <consortium name="The Broad Institute Genomics Platform"/>
            <consortium name="The Broad Institute Genome Sequencing Center for Infectious Disease"/>
            <person name="Earl A."/>
            <person name="Ward D."/>
            <person name="Feldgarden M."/>
            <person name="Gevers D."/>
            <person name="Sizova M."/>
            <person name="Hazen A."/>
            <person name="Epstein S."/>
            <person name="Walker B."/>
            <person name="Young S."/>
            <person name="Zeng Q."/>
            <person name="Gargeya S."/>
            <person name="Fitzgerald M."/>
            <person name="Haas B."/>
            <person name="Abouelleil A."/>
            <person name="Allen A.W."/>
            <person name="Alvarado L."/>
            <person name="Arachchi H.M."/>
            <person name="Berlin A.M."/>
            <person name="Chapman S.B."/>
            <person name="Gainer-Dewar J."/>
            <person name="Goldberg J."/>
            <person name="Griggs A."/>
            <person name="Gujja S."/>
            <person name="Hansen M."/>
            <person name="Howarth C."/>
            <person name="Imamovic A."/>
            <person name="Ireland A."/>
            <person name="Larimer J."/>
            <person name="McCowan C."/>
            <person name="Murphy C."/>
            <person name="Pearson M."/>
            <person name="Poon T.W."/>
            <person name="Priest M."/>
            <person name="Roberts A."/>
            <person name="Saif S."/>
            <person name="Shea T."/>
            <person name="Sisk P."/>
            <person name="Sykes S."/>
            <person name="Wortman J."/>
            <person name="Nusbaum C."/>
            <person name="Birren B."/>
        </authorList>
    </citation>
    <scope>NUCLEOTIDE SEQUENCE [LARGE SCALE GENOMIC DNA]</scope>
    <source>
        <strain evidence="7">ACB1</strain>
    </source>
</reference>
<accession>G9WPI2</accession>
<dbReference type="AlphaFoldDB" id="G9WPI2"/>
<sequence>MDRNFFKKSLSDILNAVLPVIFAFLLGGVVILLIHENPLEVYKILLLKSFFTPVGLQNTLHYAGPMILTGLAIAVCFKANLYNMGVEGSLIIGAFASGIVGANLPIGSGFLLKSVCILVGVAFAVLYSMSIAYLKIRFRADEMVVSMMLNYALAKAIEYLATNVFRDTGNGYVCTPVIQDQAMYTRIFGRSRLTAFIFIILLVLLVLWIVMKKSKLGYEIKAMGKSFEFAEAMGMRVGRKICILFILSGALAGLAGAGWMMEDQYRYTLDFSGSPGLGWDGMLIALMGGHDPLGIGIAAIFYAGLKIGADNINMYSSVPKEIVSLMQGMIVLFLSVKFICEKKQSFQLWNRLFKKKAGLELCKS</sequence>
<organism evidence="7 8">
    <name type="scientific">Oribacterium parvum ACB1</name>
    <dbReference type="NCBI Taxonomy" id="796943"/>
    <lineage>
        <taxon>Bacteria</taxon>
        <taxon>Bacillati</taxon>
        <taxon>Bacillota</taxon>
        <taxon>Clostridia</taxon>
        <taxon>Lachnospirales</taxon>
        <taxon>Lachnospiraceae</taxon>
        <taxon>Oribacterium</taxon>
    </lineage>
</organism>
<dbReference type="RefSeq" id="WP_009535112.1">
    <property type="nucleotide sequence ID" value="NZ_KE148312.1"/>
</dbReference>
<keyword evidence="4 6" id="KW-1133">Transmembrane helix</keyword>
<dbReference type="PANTHER" id="PTHR47089:SF1">
    <property type="entry name" value="GUANOSINE ABC TRANSPORTER PERMEASE PROTEIN NUPP"/>
    <property type="match status" value="1"/>
</dbReference>
<feature type="transmembrane region" description="Helical" evidence="6">
    <location>
        <begin position="12"/>
        <end position="34"/>
    </location>
</feature>
<reference evidence="7" key="1">
    <citation type="submission" date="2011-08" db="EMBL/GenBank/DDBJ databases">
        <authorList>
            <consortium name="The Broad Institute Genome Sequencing Platform"/>
            <person name="Earl A."/>
            <person name="Ward D."/>
            <person name="Feldgarden M."/>
            <person name="Gevers D."/>
            <person name="Sizova M."/>
            <person name="Hazen A."/>
            <person name="Epstein S."/>
            <person name="Young S.K."/>
            <person name="Zeng Q."/>
            <person name="Gargeya S."/>
            <person name="Fitzgerald M."/>
            <person name="Haas B."/>
            <person name="Abouelleil A."/>
            <person name="Alvarado L."/>
            <person name="Arachchi H.M."/>
            <person name="Berlin A."/>
            <person name="Brown A."/>
            <person name="Chapman S.B."/>
            <person name="Chen Z."/>
            <person name="Dunbar C."/>
            <person name="Freedman E."/>
            <person name="Gearin G."/>
            <person name="Gellesch M."/>
            <person name="Goldberg J."/>
            <person name="Griggs A."/>
            <person name="Gujja S."/>
            <person name="Heiman D."/>
            <person name="Howarth C."/>
            <person name="Larson L."/>
            <person name="Lui A."/>
            <person name="MacDonald P.J.P."/>
            <person name="Montmayeur A."/>
            <person name="Murphy C."/>
            <person name="Neiman D."/>
            <person name="Pearson M."/>
            <person name="Priest M."/>
            <person name="Roberts A."/>
            <person name="Saif S."/>
            <person name="Shea T."/>
            <person name="Shenoy N."/>
            <person name="Sisk P."/>
            <person name="Stolte C."/>
            <person name="Sykes S."/>
            <person name="Wortman J."/>
            <person name="Nusbaum C."/>
            <person name="Birren B."/>
        </authorList>
    </citation>
    <scope>NUCLEOTIDE SEQUENCE</scope>
    <source>
        <strain evidence="7">ACB1</strain>
    </source>
</reference>
<evidence type="ECO:0000256" key="4">
    <source>
        <dbReference type="ARBA" id="ARBA00022989"/>
    </source>
</evidence>